<proteinExistence type="predicted"/>
<organism evidence="1 2">
    <name type="scientific">Clytia hemisphaerica</name>
    <dbReference type="NCBI Taxonomy" id="252671"/>
    <lineage>
        <taxon>Eukaryota</taxon>
        <taxon>Metazoa</taxon>
        <taxon>Cnidaria</taxon>
        <taxon>Hydrozoa</taxon>
        <taxon>Hydroidolina</taxon>
        <taxon>Leptothecata</taxon>
        <taxon>Obeliida</taxon>
        <taxon>Clytiidae</taxon>
        <taxon>Clytia</taxon>
    </lineage>
</organism>
<keyword evidence="2" id="KW-1185">Reference proteome</keyword>
<dbReference type="Proteomes" id="UP000594262">
    <property type="component" value="Unplaced"/>
</dbReference>
<dbReference type="RefSeq" id="XP_066929725.1">
    <property type="nucleotide sequence ID" value="XM_067073624.1"/>
</dbReference>
<protein>
    <submittedName>
        <fullName evidence="1">Uncharacterized protein</fullName>
    </submittedName>
</protein>
<evidence type="ECO:0000313" key="2">
    <source>
        <dbReference type="Proteomes" id="UP000594262"/>
    </source>
</evidence>
<name>A0A7M5UQD7_9CNID</name>
<reference evidence="1" key="1">
    <citation type="submission" date="2021-01" db="UniProtKB">
        <authorList>
            <consortium name="EnsemblMetazoa"/>
        </authorList>
    </citation>
    <scope>IDENTIFICATION</scope>
</reference>
<dbReference type="EnsemblMetazoa" id="CLYHEMT002542.1">
    <property type="protein sequence ID" value="CLYHEMP002542.1"/>
    <property type="gene ID" value="CLYHEMG002542"/>
</dbReference>
<dbReference type="GeneID" id="136817287"/>
<evidence type="ECO:0000313" key="1">
    <source>
        <dbReference type="EnsemblMetazoa" id="CLYHEMP002542.1"/>
    </source>
</evidence>
<accession>A0A7M5UQD7</accession>
<dbReference type="AlphaFoldDB" id="A0A7M5UQD7"/>
<sequence>MEKTNDRIESSADFQGAFLDAIEKLGDADCSQKDYDHFVELCKKMTDADFLCKIIEKLLNWLPGKNREVCFIEMLTSLLEALFDLLNSKAYSDVYPAMLEKDSLYPIVLMLFGTKWLFRPEILTKFISNRFVQEPLTVEIILWGLLRKDCFSKKELKSNDDFCTLLRHFGKVTIENDRAQVHRFYKTMIQFLIKNYDWVLAKELVPLVLNISDHNEDFGCFFELFEGMESLKSEQIKILVQSGISFFAKAVSREKLYGFGSTEESEYESMLKYVKIIFKDDFYYDIAKQLIALDQFKSKDHEKIYNTNKKSILQRLIHDLKKDFYYNEIYIDLVRVQIENLKPLQDKGCPKLFWEQPDAVFGYDVGIEEFLESDKVRLVVSDDFENDLEIAHAWINDHAGQYLEDGYSFSAVARLSTEGTVEVILQKEHHIWERKRDGYFKLMNELVDLETFLQCPKLMRLGTKRKYNLRQRERN</sequence>